<gene>
    <name evidence="3" type="ORF">CLV43_115158</name>
</gene>
<dbReference type="PROSITE" id="PS00086">
    <property type="entry name" value="CYTOCHROME_P450"/>
    <property type="match status" value="1"/>
</dbReference>
<keyword evidence="2" id="KW-0479">Metal-binding</keyword>
<dbReference type="OrthoDB" id="3209493at2"/>
<dbReference type="InterPro" id="IPR017972">
    <property type="entry name" value="Cyt_P450_CS"/>
</dbReference>
<dbReference type="PRINTS" id="PR00359">
    <property type="entry name" value="BP450"/>
</dbReference>
<dbReference type="InterPro" id="IPR036396">
    <property type="entry name" value="Cyt_P450_sf"/>
</dbReference>
<keyword evidence="2" id="KW-0503">Monooxygenase</keyword>
<comment type="similarity">
    <text evidence="1 2">Belongs to the cytochrome P450 family.</text>
</comment>
<keyword evidence="2" id="KW-0408">Iron</keyword>
<dbReference type="PRINTS" id="PR00385">
    <property type="entry name" value="P450"/>
</dbReference>
<evidence type="ECO:0000256" key="1">
    <source>
        <dbReference type="ARBA" id="ARBA00010617"/>
    </source>
</evidence>
<dbReference type="Gene3D" id="1.10.630.10">
    <property type="entry name" value="Cytochrome P450"/>
    <property type="match status" value="1"/>
</dbReference>
<protein>
    <submittedName>
        <fullName evidence="3">Cytochrome P450</fullName>
    </submittedName>
</protein>
<dbReference type="GO" id="GO:0016705">
    <property type="term" value="F:oxidoreductase activity, acting on paired donors, with incorporation or reduction of molecular oxygen"/>
    <property type="evidence" value="ECO:0007669"/>
    <property type="project" value="InterPro"/>
</dbReference>
<accession>A0A2T0SN92</accession>
<reference evidence="3 4" key="1">
    <citation type="submission" date="2018-03" db="EMBL/GenBank/DDBJ databases">
        <title>Genomic Encyclopedia of Archaeal and Bacterial Type Strains, Phase II (KMG-II): from individual species to whole genera.</title>
        <authorList>
            <person name="Goeker M."/>
        </authorList>
    </citation>
    <scope>NUCLEOTIDE SEQUENCE [LARGE SCALE GENOMIC DNA]</scope>
    <source>
        <strain evidence="3 4">DSM 44720</strain>
    </source>
</reference>
<dbReference type="Pfam" id="PF00067">
    <property type="entry name" value="p450"/>
    <property type="match status" value="1"/>
</dbReference>
<dbReference type="InterPro" id="IPR002397">
    <property type="entry name" value="Cyt_P450_B"/>
</dbReference>
<dbReference type="AlphaFoldDB" id="A0A2T0SN92"/>
<dbReference type="GO" id="GO:0005506">
    <property type="term" value="F:iron ion binding"/>
    <property type="evidence" value="ECO:0007669"/>
    <property type="project" value="InterPro"/>
</dbReference>
<dbReference type="SUPFAM" id="SSF48264">
    <property type="entry name" value="Cytochrome P450"/>
    <property type="match status" value="1"/>
</dbReference>
<sequence length="408" mass="46422">MAEHGTFEPPDTVEELASRWSVYQPWLQHDPVTPWNRMRDASPPIVRSDELGGYWILTRYEDIEWAAKNPDVFSSAQIGIPHRDIFETKQIPIQLDGDEHRMWRQTLSVLFNPAVVNHFDPLIRQATSEAIDKVVEKGRCEFIEEIAVTLPAETFLITFGIGREYLQPLLDHKTWLRKEGIPNARTDADIHAANKPLWNFFRDAVDRREAEGTEGRLDVFSRLLTTKFDDRPLTRDEMVNAAFVSMLAALDTTTAALGLAFLHLAEHPEVQRRVVASPDNVPAIVEELIRHEPVSSTGRVVTRDVERHGVTMRAGDRVLLSWGMSGRDPDVFDRPDEVDFDRGSTRHLGFGIGPHRCLGMHVARKVMRTAIEEWHARVPGYRLVEGSTPVHHYSPARGIASLELEWES</sequence>
<dbReference type="RefSeq" id="WP_106194445.1">
    <property type="nucleotide sequence ID" value="NZ_PVTF01000015.1"/>
</dbReference>
<evidence type="ECO:0000313" key="3">
    <source>
        <dbReference type="EMBL" id="PRY34881.1"/>
    </source>
</evidence>
<name>A0A2T0SN92_9PSEU</name>
<keyword evidence="4" id="KW-1185">Reference proteome</keyword>
<dbReference type="PANTHER" id="PTHR46696:SF6">
    <property type="entry name" value="P450, PUTATIVE (EUROFUNG)-RELATED"/>
    <property type="match status" value="1"/>
</dbReference>
<evidence type="ECO:0000256" key="2">
    <source>
        <dbReference type="RuleBase" id="RU000461"/>
    </source>
</evidence>
<dbReference type="PANTHER" id="PTHR46696">
    <property type="entry name" value="P450, PUTATIVE (EUROFUNG)-RELATED"/>
    <property type="match status" value="1"/>
</dbReference>
<comment type="caution">
    <text evidence="3">The sequence shown here is derived from an EMBL/GenBank/DDBJ whole genome shotgun (WGS) entry which is preliminary data.</text>
</comment>
<dbReference type="InterPro" id="IPR001128">
    <property type="entry name" value="Cyt_P450"/>
</dbReference>
<dbReference type="GO" id="GO:0004497">
    <property type="term" value="F:monooxygenase activity"/>
    <property type="evidence" value="ECO:0007669"/>
    <property type="project" value="UniProtKB-KW"/>
</dbReference>
<organism evidence="3 4">
    <name type="scientific">Umezawaea tangerina</name>
    <dbReference type="NCBI Taxonomy" id="84725"/>
    <lineage>
        <taxon>Bacteria</taxon>
        <taxon>Bacillati</taxon>
        <taxon>Actinomycetota</taxon>
        <taxon>Actinomycetes</taxon>
        <taxon>Pseudonocardiales</taxon>
        <taxon>Pseudonocardiaceae</taxon>
        <taxon>Umezawaea</taxon>
    </lineage>
</organism>
<dbReference type="EMBL" id="PVTF01000015">
    <property type="protein sequence ID" value="PRY34881.1"/>
    <property type="molecule type" value="Genomic_DNA"/>
</dbReference>
<dbReference type="Proteomes" id="UP000239494">
    <property type="component" value="Unassembled WGS sequence"/>
</dbReference>
<keyword evidence="2" id="KW-0560">Oxidoreductase</keyword>
<evidence type="ECO:0000313" key="4">
    <source>
        <dbReference type="Proteomes" id="UP000239494"/>
    </source>
</evidence>
<dbReference type="GO" id="GO:0020037">
    <property type="term" value="F:heme binding"/>
    <property type="evidence" value="ECO:0007669"/>
    <property type="project" value="InterPro"/>
</dbReference>
<proteinExistence type="inferred from homology"/>
<keyword evidence="2" id="KW-0349">Heme</keyword>